<keyword evidence="8" id="KW-0808">Transferase</keyword>
<evidence type="ECO:0000256" key="6">
    <source>
        <dbReference type="ARBA" id="ARBA00023304"/>
    </source>
</evidence>
<evidence type="ECO:0000256" key="7">
    <source>
        <dbReference type="ARBA" id="ARBA00048670"/>
    </source>
</evidence>
<dbReference type="UniPathway" id="UPA00047">
    <property type="reaction ID" value="UER00055"/>
</dbReference>
<evidence type="ECO:0000313" key="10">
    <source>
        <dbReference type="EMBL" id="TCT16328.1"/>
    </source>
</evidence>
<dbReference type="InterPro" id="IPR045865">
    <property type="entry name" value="ACT-like_dom_sf"/>
</dbReference>
<dbReference type="OrthoDB" id="9787365at2"/>
<reference evidence="10 11" key="1">
    <citation type="submission" date="2019-03" db="EMBL/GenBank/DDBJ databases">
        <title>Genomic Encyclopedia of Type Strains, Phase IV (KMG-IV): sequencing the most valuable type-strain genomes for metagenomic binning, comparative biology and taxonomic classification.</title>
        <authorList>
            <person name="Goeker M."/>
        </authorList>
    </citation>
    <scope>NUCLEOTIDE SEQUENCE [LARGE SCALE GENOMIC DNA]</scope>
    <source>
        <strain evidence="10 11">DSM 24629</strain>
    </source>
</reference>
<dbReference type="FunFam" id="3.30.70.1150:FF:000001">
    <property type="entry name" value="Acetolactate synthase small subunit"/>
    <property type="match status" value="1"/>
</dbReference>
<dbReference type="GO" id="GO:0009097">
    <property type="term" value="P:isoleucine biosynthetic process"/>
    <property type="evidence" value="ECO:0007669"/>
    <property type="project" value="UniProtKB-UniRule"/>
</dbReference>
<proteinExistence type="inferred from homology"/>
<comment type="similarity">
    <text evidence="3 8">Belongs to the acetolactate synthase small subunit family.</text>
</comment>
<evidence type="ECO:0000256" key="1">
    <source>
        <dbReference type="ARBA" id="ARBA00004974"/>
    </source>
</evidence>
<feature type="domain" description="ACT" evidence="9">
    <location>
        <begin position="5"/>
        <end position="79"/>
    </location>
</feature>
<dbReference type="Pfam" id="PF10369">
    <property type="entry name" value="ALS_ss_C"/>
    <property type="match status" value="1"/>
</dbReference>
<dbReference type="InterPro" id="IPR039557">
    <property type="entry name" value="AHAS_ACT"/>
</dbReference>
<dbReference type="EMBL" id="SMAL01000002">
    <property type="protein sequence ID" value="TCT16328.1"/>
    <property type="molecule type" value="Genomic_DNA"/>
</dbReference>
<sequence length="166" mass="18297">MKRLVLSVLVANHSGVLSRVAGLFSRRGYNIDSLSVGVTSDPEVSRMTIVARGDDQILEQIVKQLNKLVDVKKIVELPSDDAVYRELALIKVKATADTRSSIIGITDIFRAKIIDVATEALTIEITGDQSKLDALVELLQPYEIKEIVRTGLAGLKRGNENIQHYK</sequence>
<dbReference type="NCBIfam" id="TIGR00119">
    <property type="entry name" value="acolac_sm"/>
    <property type="match status" value="1"/>
</dbReference>
<dbReference type="GO" id="GO:0009099">
    <property type="term" value="P:L-valine biosynthetic process"/>
    <property type="evidence" value="ECO:0007669"/>
    <property type="project" value="UniProtKB-UniRule"/>
</dbReference>
<name>A0A4R3MSB9_9FIRM</name>
<keyword evidence="5 8" id="KW-0028">Amino-acid biosynthesis</keyword>
<evidence type="ECO:0000256" key="5">
    <source>
        <dbReference type="ARBA" id="ARBA00022605"/>
    </source>
</evidence>
<dbReference type="CDD" id="cd04878">
    <property type="entry name" value="ACT_AHAS"/>
    <property type="match status" value="1"/>
</dbReference>
<dbReference type="InterPro" id="IPR027271">
    <property type="entry name" value="Acetolactate_synth/TF_NikR_C"/>
</dbReference>
<evidence type="ECO:0000256" key="3">
    <source>
        <dbReference type="ARBA" id="ARBA00006341"/>
    </source>
</evidence>
<evidence type="ECO:0000313" key="11">
    <source>
        <dbReference type="Proteomes" id="UP000294902"/>
    </source>
</evidence>
<dbReference type="InterPro" id="IPR019455">
    <property type="entry name" value="Acetolactate_synth_ssu_C"/>
</dbReference>
<dbReference type="InterPro" id="IPR004789">
    <property type="entry name" value="Acetalactate_synth_ssu"/>
</dbReference>
<accession>A0A4R3MSB9</accession>
<comment type="caution">
    <text evidence="10">The sequence shown here is derived from an EMBL/GenBank/DDBJ whole genome shotgun (WGS) entry which is preliminary data.</text>
</comment>
<keyword evidence="6 8" id="KW-0100">Branched-chain amino acid biosynthesis</keyword>
<comment type="pathway">
    <text evidence="1 8">Amino-acid biosynthesis; L-isoleucine biosynthesis; L-isoleucine from 2-oxobutanoate: step 1/4.</text>
</comment>
<dbReference type="InterPro" id="IPR054480">
    <property type="entry name" value="AHAS_small-like_ACT"/>
</dbReference>
<comment type="function">
    <text evidence="8">Catalyzes the conversion of 2 pyruvate molecules into acetolactate in the first common step of the biosynthetic pathway of the branched-amino acids such as leucine, isoleucine, and valine.</text>
</comment>
<evidence type="ECO:0000256" key="2">
    <source>
        <dbReference type="ARBA" id="ARBA00005025"/>
    </source>
</evidence>
<dbReference type="GO" id="GO:1990610">
    <property type="term" value="F:acetolactate synthase regulator activity"/>
    <property type="evidence" value="ECO:0007669"/>
    <property type="project" value="UniProtKB-UniRule"/>
</dbReference>
<dbReference type="GO" id="GO:0003984">
    <property type="term" value="F:acetolactate synthase activity"/>
    <property type="evidence" value="ECO:0007669"/>
    <property type="project" value="UniProtKB-UniRule"/>
</dbReference>
<dbReference type="InterPro" id="IPR002912">
    <property type="entry name" value="ACT_dom"/>
</dbReference>
<dbReference type="Pfam" id="PF22629">
    <property type="entry name" value="ACT_AHAS_ss"/>
    <property type="match status" value="1"/>
</dbReference>
<dbReference type="EC" id="2.2.1.6" evidence="8"/>
<organism evidence="10 11">
    <name type="scientific">Natranaerovirga pectinivora</name>
    <dbReference type="NCBI Taxonomy" id="682400"/>
    <lineage>
        <taxon>Bacteria</taxon>
        <taxon>Bacillati</taxon>
        <taxon>Bacillota</taxon>
        <taxon>Clostridia</taxon>
        <taxon>Lachnospirales</taxon>
        <taxon>Natranaerovirgaceae</taxon>
        <taxon>Natranaerovirga</taxon>
    </lineage>
</organism>
<evidence type="ECO:0000259" key="9">
    <source>
        <dbReference type="PROSITE" id="PS51671"/>
    </source>
</evidence>
<dbReference type="NCBIfam" id="NF008864">
    <property type="entry name" value="PRK11895.1"/>
    <property type="match status" value="1"/>
</dbReference>
<dbReference type="GO" id="GO:0005829">
    <property type="term" value="C:cytosol"/>
    <property type="evidence" value="ECO:0007669"/>
    <property type="project" value="TreeGrafter"/>
</dbReference>
<dbReference type="SUPFAM" id="SSF55021">
    <property type="entry name" value="ACT-like"/>
    <property type="match status" value="2"/>
</dbReference>
<comment type="subunit">
    <text evidence="4 8">Dimer of large and small chains.</text>
</comment>
<dbReference type="PANTHER" id="PTHR30239:SF0">
    <property type="entry name" value="ACETOLACTATE SYNTHASE SMALL SUBUNIT 1, CHLOROPLASTIC"/>
    <property type="match status" value="1"/>
</dbReference>
<dbReference type="Proteomes" id="UP000294902">
    <property type="component" value="Unassembled WGS sequence"/>
</dbReference>
<dbReference type="UniPathway" id="UPA00049">
    <property type="reaction ID" value="UER00059"/>
</dbReference>
<dbReference type="RefSeq" id="WP_132250641.1">
    <property type="nucleotide sequence ID" value="NZ_SMAL01000002.1"/>
</dbReference>
<keyword evidence="11" id="KW-1185">Reference proteome</keyword>
<dbReference type="AlphaFoldDB" id="A0A4R3MSB9"/>
<protein>
    <recommendedName>
        <fullName evidence="8">Acetolactate synthase small subunit</fullName>
        <shortName evidence="8">AHAS</shortName>
        <shortName evidence="8">ALS</shortName>
        <ecNumber evidence="8">2.2.1.6</ecNumber>
    </recommendedName>
    <alternativeName>
        <fullName evidence="8">Acetohydroxy-acid synthase small subunit</fullName>
    </alternativeName>
</protein>
<dbReference type="FunFam" id="3.30.70.260:FF:000001">
    <property type="entry name" value="Acetolactate synthase, small subunit"/>
    <property type="match status" value="1"/>
</dbReference>
<dbReference type="Gene3D" id="3.30.70.260">
    <property type="match status" value="1"/>
</dbReference>
<comment type="pathway">
    <text evidence="2 8">Amino-acid biosynthesis; L-valine biosynthesis; L-valine from pyruvate: step 1/4.</text>
</comment>
<dbReference type="PANTHER" id="PTHR30239">
    <property type="entry name" value="ACETOLACTATE SYNTHASE SMALL SUBUNIT"/>
    <property type="match status" value="1"/>
</dbReference>
<gene>
    <name evidence="10" type="ORF">EDC18_102346</name>
</gene>
<dbReference type="PROSITE" id="PS51671">
    <property type="entry name" value="ACT"/>
    <property type="match status" value="1"/>
</dbReference>
<dbReference type="Gene3D" id="3.30.70.1150">
    <property type="entry name" value="ACT-like. Chain A, domain 2"/>
    <property type="match status" value="1"/>
</dbReference>
<evidence type="ECO:0000256" key="8">
    <source>
        <dbReference type="RuleBase" id="RU368092"/>
    </source>
</evidence>
<evidence type="ECO:0000256" key="4">
    <source>
        <dbReference type="ARBA" id="ARBA00011744"/>
    </source>
</evidence>
<comment type="catalytic activity">
    <reaction evidence="7 8">
        <text>2 pyruvate + H(+) = (2S)-2-acetolactate + CO2</text>
        <dbReference type="Rhea" id="RHEA:25249"/>
        <dbReference type="ChEBI" id="CHEBI:15361"/>
        <dbReference type="ChEBI" id="CHEBI:15378"/>
        <dbReference type="ChEBI" id="CHEBI:16526"/>
        <dbReference type="ChEBI" id="CHEBI:58476"/>
        <dbReference type="EC" id="2.2.1.6"/>
    </reaction>
</comment>